<feature type="region of interest" description="Disordered" evidence="1">
    <location>
        <begin position="628"/>
        <end position="667"/>
    </location>
</feature>
<gene>
    <name evidence="2" type="ORF">GWK63_16695</name>
</gene>
<dbReference type="InterPro" id="IPR027417">
    <property type="entry name" value="P-loop_NTPase"/>
</dbReference>
<organism evidence="2 3">
    <name type="scientific">Komagataeibacter rhaeticus</name>
    <dbReference type="NCBI Taxonomy" id="215221"/>
    <lineage>
        <taxon>Bacteria</taxon>
        <taxon>Pseudomonadati</taxon>
        <taxon>Pseudomonadota</taxon>
        <taxon>Alphaproteobacteria</taxon>
        <taxon>Acetobacterales</taxon>
        <taxon>Acetobacteraceae</taxon>
        <taxon>Komagataeibacter</taxon>
    </lineage>
</organism>
<dbReference type="Proteomes" id="UP000502533">
    <property type="component" value="Chromosome"/>
</dbReference>
<protein>
    <submittedName>
        <fullName evidence="2">PhoH family protein</fullName>
    </submittedName>
</protein>
<dbReference type="AlphaFoldDB" id="A0A858JI93"/>
<dbReference type="GeneID" id="85023789"/>
<dbReference type="RefSeq" id="WP_166498179.1">
    <property type="nucleotide sequence ID" value="NZ_CP050139.1"/>
</dbReference>
<evidence type="ECO:0000313" key="2">
    <source>
        <dbReference type="EMBL" id="QIP36825.1"/>
    </source>
</evidence>
<dbReference type="EMBL" id="CP050139">
    <property type="protein sequence ID" value="QIP36825.1"/>
    <property type="molecule type" value="Genomic_DNA"/>
</dbReference>
<sequence>MTAYCQEIEDLKIFCDAFAESHFSVKDNGEWTAIFERKGERIALSKKKDGKIFSIDSGNLVAGNFKSLLASKQFSNIKYLARSVLHEYSFSSDNFMNVPFKLHGNTEVTDFNGVETFLSHLAQGGVVGLEGPAGAGKTHFIERLAAESAKSLHTGSSVRPLIIPVVSAGKILSAIDDRIDGSLSALRANFNRSELPCLMRNGLISIAIDGFDELSDSRGYDNSWSALRELLRDVGAGGLILLSGRDSFISIDVLKDFIGNSLNIIGLSLHSLNIGFPKASDVCSWISKENHKWVPYMQEAKERFEDFSWLRRPFFVSQISKMDPELFLNTDDEPIISLCSAMVTREVDKIGIPSEVSPKSGENIVYSILMEAARTMLDYEIDYVDPSLLEVAVEVACEEHASGNEDFSRALSSRAKTLSLLEPAPGTGDRNNRKFAHEKIKAFFYSRYLIDEIPSDSPSPLGLRRGQLTLSDLSVFSALLRTKKSESIHNLFTALTHRLKQEVVGGIVSSNLGALLIACLPEDRQSKHARISGWQIMDSVFPVSPAGTLKDIYFNRMDVRGCNLSQVIFENCEVGEAIVSTDTRFGTTSPICHSMIVEDASGLEIKLRDSNEISDHINNLQVVYRQKSSPNLPDTLEPESESGLIDFSQNSADLSGPQGAVHTISSQ</sequence>
<dbReference type="SUPFAM" id="SSF52540">
    <property type="entry name" value="P-loop containing nucleoside triphosphate hydrolases"/>
    <property type="match status" value="1"/>
</dbReference>
<reference evidence="2 3" key="1">
    <citation type="submission" date="2020-03" db="EMBL/GenBank/DDBJ databases">
        <title>Isolation of cellulose-producing strains, genome characterization and application of the synthesized cellulose films as an economical and sustainable material for piezoelectric sensor construction.</title>
        <authorList>
            <person name="Mangayil R.K."/>
        </authorList>
    </citation>
    <scope>NUCLEOTIDE SEQUENCE [LARGE SCALE GENOMIC DNA]</scope>
    <source>
        <strain evidence="2 3">ENS 9a1a</strain>
    </source>
</reference>
<accession>A0A858JI93</accession>
<evidence type="ECO:0000313" key="3">
    <source>
        <dbReference type="Proteomes" id="UP000502533"/>
    </source>
</evidence>
<evidence type="ECO:0000256" key="1">
    <source>
        <dbReference type="SAM" id="MobiDB-lite"/>
    </source>
</evidence>
<keyword evidence="3" id="KW-1185">Reference proteome</keyword>
<name>A0A858JI93_9PROT</name>
<proteinExistence type="predicted"/>
<dbReference type="KEGG" id="kre:GWK63_16695"/>